<dbReference type="InterPro" id="IPR046335">
    <property type="entry name" value="LacI/GalR-like_sensor"/>
</dbReference>
<evidence type="ECO:0000313" key="7">
    <source>
        <dbReference type="Proteomes" id="UP000474967"/>
    </source>
</evidence>
<evidence type="ECO:0000256" key="3">
    <source>
        <dbReference type="ARBA" id="ARBA00023125"/>
    </source>
</evidence>
<keyword evidence="4" id="KW-0804">Transcription</keyword>
<evidence type="ECO:0000256" key="2">
    <source>
        <dbReference type="ARBA" id="ARBA00023015"/>
    </source>
</evidence>
<dbReference type="Pfam" id="PF00356">
    <property type="entry name" value="LacI"/>
    <property type="match status" value="1"/>
</dbReference>
<dbReference type="Gene3D" id="1.10.260.40">
    <property type="entry name" value="lambda repressor-like DNA-binding domains"/>
    <property type="match status" value="1"/>
</dbReference>
<keyword evidence="3" id="KW-0238">DNA-binding</keyword>
<keyword evidence="7" id="KW-1185">Reference proteome</keyword>
<evidence type="ECO:0000313" key="6">
    <source>
        <dbReference type="EMBL" id="NEN07683.1"/>
    </source>
</evidence>
<dbReference type="InterPro" id="IPR000843">
    <property type="entry name" value="HTH_LacI"/>
</dbReference>
<sequence>MSLEVGIKDVALRAGVSPATASNALSGARPVSKETRQRVSAVAEAMKYRPNLVARALRRQETKTIALLVGDISNPYYPAVARAIHDRIGAHGYVSFIGNTDGDPEAEVRVLEEMRARSVDGVIMGTMALSSERIRSVVGPTMPLVLLTGEALESPEHQVRQLRADEVGTDDSIGIREAVAHLRNKGVTDIGYVSGPLGSIPGTDRLQRFRDAMEDAGLRVDDRWIGFASGYTLETGYDAAERLLAPSDRPAAIMCANDLIAIGVLEAARDRGLVVPTDLAVVGFDDIPTAKHVSPRLTTIINPATLVGYACADALMRRIEHPDVPFEHTALPTHLIARGSA</sequence>
<evidence type="ECO:0000259" key="5">
    <source>
        <dbReference type="PROSITE" id="PS50932"/>
    </source>
</evidence>
<proteinExistence type="predicted"/>
<dbReference type="SMART" id="SM00354">
    <property type="entry name" value="HTH_LACI"/>
    <property type="match status" value="1"/>
</dbReference>
<dbReference type="AlphaFoldDB" id="A0A6L9Y215"/>
<dbReference type="PROSITE" id="PS00356">
    <property type="entry name" value="HTH_LACI_1"/>
    <property type="match status" value="1"/>
</dbReference>
<dbReference type="PANTHER" id="PTHR30146">
    <property type="entry name" value="LACI-RELATED TRANSCRIPTIONAL REPRESSOR"/>
    <property type="match status" value="1"/>
</dbReference>
<protein>
    <submittedName>
        <fullName evidence="6">LacI family transcriptional regulator</fullName>
    </submittedName>
</protein>
<comment type="caution">
    <text evidence="6">The sequence shown here is derived from an EMBL/GenBank/DDBJ whole genome shotgun (WGS) entry which is preliminary data.</text>
</comment>
<keyword evidence="2" id="KW-0805">Transcription regulation</keyword>
<feature type="domain" description="HTH lacI-type" evidence="5">
    <location>
        <begin position="5"/>
        <end position="59"/>
    </location>
</feature>
<dbReference type="PROSITE" id="PS50932">
    <property type="entry name" value="HTH_LACI_2"/>
    <property type="match status" value="1"/>
</dbReference>
<dbReference type="GO" id="GO:0003700">
    <property type="term" value="F:DNA-binding transcription factor activity"/>
    <property type="evidence" value="ECO:0007669"/>
    <property type="project" value="TreeGrafter"/>
</dbReference>
<evidence type="ECO:0000256" key="4">
    <source>
        <dbReference type="ARBA" id="ARBA00023163"/>
    </source>
</evidence>
<dbReference type="Gene3D" id="3.40.50.2300">
    <property type="match status" value="2"/>
</dbReference>
<dbReference type="InterPro" id="IPR028082">
    <property type="entry name" value="Peripla_BP_I"/>
</dbReference>
<evidence type="ECO:0000256" key="1">
    <source>
        <dbReference type="ARBA" id="ARBA00022491"/>
    </source>
</evidence>
<dbReference type="GO" id="GO:0000976">
    <property type="term" value="F:transcription cis-regulatory region binding"/>
    <property type="evidence" value="ECO:0007669"/>
    <property type="project" value="TreeGrafter"/>
</dbReference>
<dbReference type="Pfam" id="PF13377">
    <property type="entry name" value="Peripla_BP_3"/>
    <property type="match status" value="1"/>
</dbReference>
<dbReference type="PANTHER" id="PTHR30146:SF148">
    <property type="entry name" value="HTH-TYPE TRANSCRIPTIONAL REPRESSOR PURR-RELATED"/>
    <property type="match status" value="1"/>
</dbReference>
<dbReference type="InterPro" id="IPR010982">
    <property type="entry name" value="Lambda_DNA-bd_dom_sf"/>
</dbReference>
<dbReference type="SUPFAM" id="SSF53822">
    <property type="entry name" value="Periplasmic binding protein-like I"/>
    <property type="match status" value="1"/>
</dbReference>
<accession>A0A6L9Y215</accession>
<dbReference type="EMBL" id="JAAGWY010000005">
    <property type="protein sequence ID" value="NEN07683.1"/>
    <property type="molecule type" value="Genomic_DNA"/>
</dbReference>
<keyword evidence="1" id="KW-0678">Repressor</keyword>
<dbReference type="SUPFAM" id="SSF47413">
    <property type="entry name" value="lambda repressor-like DNA-binding domains"/>
    <property type="match status" value="1"/>
</dbReference>
<name>A0A6L9Y215_9MICO</name>
<dbReference type="CDD" id="cd01392">
    <property type="entry name" value="HTH_LacI"/>
    <property type="match status" value="1"/>
</dbReference>
<organism evidence="6 7">
    <name type="scientific">Leifsonia tongyongensis</name>
    <dbReference type="NCBI Taxonomy" id="1268043"/>
    <lineage>
        <taxon>Bacteria</taxon>
        <taxon>Bacillati</taxon>
        <taxon>Actinomycetota</taxon>
        <taxon>Actinomycetes</taxon>
        <taxon>Micrococcales</taxon>
        <taxon>Microbacteriaceae</taxon>
        <taxon>Leifsonia</taxon>
    </lineage>
</organism>
<dbReference type="RefSeq" id="WP_163291182.1">
    <property type="nucleotide sequence ID" value="NZ_JAAGWY010000005.1"/>
</dbReference>
<dbReference type="Proteomes" id="UP000474967">
    <property type="component" value="Unassembled WGS sequence"/>
</dbReference>
<gene>
    <name evidence="6" type="ORF">G3T36_17645</name>
</gene>
<dbReference type="CDD" id="cd06267">
    <property type="entry name" value="PBP1_LacI_sugar_binding-like"/>
    <property type="match status" value="1"/>
</dbReference>
<reference evidence="6 7" key="1">
    <citation type="journal article" date="2014" name="J. Microbiol.">
        <title>Diaminobutyricibacter tongyongensis gen. nov., sp. nov. and Homoserinibacter gongjuensis gen. nov., sp. nov. belong to the family Microbacteriaceae.</title>
        <authorList>
            <person name="Kim S.J."/>
            <person name="Ahn J.H."/>
            <person name="Weon H.Y."/>
            <person name="Hamada M."/>
            <person name="Suzuki K."/>
            <person name="Kwon S.W."/>
        </authorList>
    </citation>
    <scope>NUCLEOTIDE SEQUENCE [LARGE SCALE GENOMIC DNA]</scope>
    <source>
        <strain evidence="6 7">NBRC 108724</strain>
    </source>
</reference>